<keyword evidence="2" id="KW-1185">Reference proteome</keyword>
<dbReference type="STRING" id="351605.Gura_3049"/>
<protein>
    <submittedName>
        <fullName evidence="1">Uncharacterized protein</fullName>
    </submittedName>
</protein>
<evidence type="ECO:0000313" key="2">
    <source>
        <dbReference type="Proteomes" id="UP000006695"/>
    </source>
</evidence>
<sequence length="72" mass="8427">MNIFIAANTTWYIFNFRSRLIAALKEQGHRITVLAPRDKYVSRIEALGVRHLHLEMDNAGTNPLYFPAWLPW</sequence>
<dbReference type="EMBL" id="CP000698">
    <property type="protein sequence ID" value="ABQ27221.1"/>
    <property type="molecule type" value="Genomic_DNA"/>
</dbReference>
<dbReference type="Proteomes" id="UP000006695">
    <property type="component" value="Chromosome"/>
</dbReference>
<proteinExistence type="predicted"/>
<gene>
    <name evidence="1" type="ordered locus">Gura_3049</name>
</gene>
<name>A5G603_GEOUR</name>
<dbReference type="KEGG" id="gur:Gura_3049"/>
<dbReference type="RefSeq" id="WP_011939888.1">
    <property type="nucleotide sequence ID" value="NC_009483.1"/>
</dbReference>
<organism evidence="1 2">
    <name type="scientific">Geotalea uraniireducens (strain Rf4)</name>
    <name type="common">Geobacter uraniireducens</name>
    <dbReference type="NCBI Taxonomy" id="351605"/>
    <lineage>
        <taxon>Bacteria</taxon>
        <taxon>Pseudomonadati</taxon>
        <taxon>Thermodesulfobacteriota</taxon>
        <taxon>Desulfuromonadia</taxon>
        <taxon>Geobacterales</taxon>
        <taxon>Geobacteraceae</taxon>
        <taxon>Geotalea</taxon>
    </lineage>
</organism>
<reference evidence="1 2" key="1">
    <citation type="submission" date="2007-05" db="EMBL/GenBank/DDBJ databases">
        <title>Complete sequence of Geobacter uraniireducens Rf4.</title>
        <authorList>
            <consortium name="US DOE Joint Genome Institute"/>
            <person name="Copeland A."/>
            <person name="Lucas S."/>
            <person name="Lapidus A."/>
            <person name="Barry K."/>
            <person name="Detter J.C."/>
            <person name="Glavina del Rio T."/>
            <person name="Hammon N."/>
            <person name="Israni S."/>
            <person name="Dalin E."/>
            <person name="Tice H."/>
            <person name="Pitluck S."/>
            <person name="Chertkov O."/>
            <person name="Brettin T."/>
            <person name="Bruce D."/>
            <person name="Han C."/>
            <person name="Schmutz J."/>
            <person name="Larimer F."/>
            <person name="Land M."/>
            <person name="Hauser L."/>
            <person name="Kyrpides N."/>
            <person name="Mikhailova N."/>
            <person name="Shelobolina E."/>
            <person name="Aklujkar M."/>
            <person name="Lovley D."/>
            <person name="Richardson P."/>
        </authorList>
    </citation>
    <scope>NUCLEOTIDE SEQUENCE [LARGE SCALE GENOMIC DNA]</scope>
    <source>
        <strain evidence="1 2">Rf4</strain>
    </source>
</reference>
<dbReference type="HOGENOM" id="CLU_2818192_0_0_7"/>
<dbReference type="OrthoDB" id="9775208at2"/>
<dbReference type="AlphaFoldDB" id="A5G603"/>
<evidence type="ECO:0000313" key="1">
    <source>
        <dbReference type="EMBL" id="ABQ27221.1"/>
    </source>
</evidence>
<accession>A5G603</accession>